<feature type="domain" description="N-acetyltransferase" evidence="19">
    <location>
        <begin position="791"/>
        <end position="945"/>
    </location>
</feature>
<dbReference type="InterPro" id="IPR004662">
    <property type="entry name" value="AcgluKinase_fam"/>
</dbReference>
<dbReference type="HAMAP" id="MF_00150">
    <property type="entry name" value="ArgC_type1"/>
    <property type="match status" value="1"/>
</dbReference>
<evidence type="ECO:0000256" key="13">
    <source>
        <dbReference type="ARBA" id="ARBA00022946"/>
    </source>
</evidence>
<feature type="domain" description="BHLH" evidence="18">
    <location>
        <begin position="36"/>
        <end position="88"/>
    </location>
</feature>
<dbReference type="Gene3D" id="3.40.1160.10">
    <property type="entry name" value="Acetylglutamate kinase-like"/>
    <property type="match status" value="1"/>
</dbReference>
<comment type="similarity">
    <text evidence="5">In the C-terminal section; belongs to the NAGSA dehydrogenase family.</text>
</comment>
<evidence type="ECO:0000259" key="18">
    <source>
        <dbReference type="PROSITE" id="PS50888"/>
    </source>
</evidence>
<dbReference type="GO" id="GO:0005524">
    <property type="term" value="F:ATP binding"/>
    <property type="evidence" value="ECO:0007669"/>
    <property type="project" value="UniProtKB-KW"/>
</dbReference>
<evidence type="ECO:0000256" key="11">
    <source>
        <dbReference type="ARBA" id="ARBA00022840"/>
    </source>
</evidence>
<dbReference type="Pfam" id="PF00696">
    <property type="entry name" value="AA_kinase"/>
    <property type="match status" value="1"/>
</dbReference>
<keyword evidence="16" id="KW-0511">Multifunctional enzyme</keyword>
<evidence type="ECO:0000256" key="6">
    <source>
        <dbReference type="ARBA" id="ARBA00022571"/>
    </source>
</evidence>
<dbReference type="GO" id="GO:0003991">
    <property type="term" value="F:acetylglutamate kinase activity"/>
    <property type="evidence" value="ECO:0007669"/>
    <property type="project" value="TreeGrafter"/>
</dbReference>
<dbReference type="CDD" id="cd04263">
    <property type="entry name" value="DUF619-NAGK-FABP"/>
    <property type="match status" value="1"/>
</dbReference>
<dbReference type="Gene3D" id="3.30.360.10">
    <property type="entry name" value="Dihydrodipicolinate Reductase, domain 2"/>
    <property type="match status" value="1"/>
</dbReference>
<keyword evidence="14" id="KW-0560">Oxidoreductase</keyword>
<dbReference type="InterPro" id="IPR006855">
    <property type="entry name" value="Vertebrate-like_GNAT_dom"/>
</dbReference>
<evidence type="ECO:0000256" key="10">
    <source>
        <dbReference type="ARBA" id="ARBA00022777"/>
    </source>
</evidence>
<evidence type="ECO:0000256" key="16">
    <source>
        <dbReference type="ARBA" id="ARBA00023268"/>
    </source>
</evidence>
<evidence type="ECO:0000256" key="3">
    <source>
        <dbReference type="ARBA" id="ARBA00004862"/>
    </source>
</evidence>
<comment type="caution">
    <text evidence="20">The sequence shown here is derived from an EMBL/GenBank/DDBJ whole genome shotgun (WGS) entry which is preliminary data.</text>
</comment>
<dbReference type="InterPro" id="IPR036638">
    <property type="entry name" value="HLH_DNA-bd_sf"/>
</dbReference>
<dbReference type="UniPathway" id="UPA00068">
    <property type="reaction ID" value="UER00107"/>
</dbReference>
<dbReference type="InterPro" id="IPR036393">
    <property type="entry name" value="AceGlu_kinase-like_sf"/>
</dbReference>
<keyword evidence="7" id="KW-0028">Amino-acid biosynthesis</keyword>
<organism evidence="20 21">
    <name type="scientific">Ustilago bromivora</name>
    <dbReference type="NCBI Taxonomy" id="307758"/>
    <lineage>
        <taxon>Eukaryota</taxon>
        <taxon>Fungi</taxon>
        <taxon>Dikarya</taxon>
        <taxon>Basidiomycota</taxon>
        <taxon>Ustilaginomycotina</taxon>
        <taxon>Ustilaginomycetes</taxon>
        <taxon>Ustilaginales</taxon>
        <taxon>Ustilaginaceae</taxon>
        <taxon>Ustilago</taxon>
    </lineage>
</organism>
<keyword evidence="6" id="KW-0055">Arginine biosynthesis</keyword>
<feature type="compositionally biased region" description="Low complexity" evidence="17">
    <location>
        <begin position="178"/>
        <end position="194"/>
    </location>
</feature>
<dbReference type="SUPFAM" id="SSF47459">
    <property type="entry name" value="HLH, helix-loop-helix DNA-binding domain"/>
    <property type="match status" value="1"/>
</dbReference>
<dbReference type="CDD" id="cd24149">
    <property type="entry name" value="AGPR_N_ARG5_6_like"/>
    <property type="match status" value="1"/>
</dbReference>
<evidence type="ECO:0000256" key="2">
    <source>
        <dbReference type="ARBA" id="ARBA00004828"/>
    </source>
</evidence>
<dbReference type="SUPFAM" id="SSF51735">
    <property type="entry name" value="NAD(P)-binding Rossmann-fold domains"/>
    <property type="match status" value="1"/>
</dbReference>
<evidence type="ECO:0000256" key="1">
    <source>
        <dbReference type="ARBA" id="ARBA00004173"/>
    </source>
</evidence>
<evidence type="ECO:0000256" key="12">
    <source>
        <dbReference type="ARBA" id="ARBA00022857"/>
    </source>
</evidence>
<evidence type="ECO:0000256" key="4">
    <source>
        <dbReference type="ARBA" id="ARBA00006830"/>
    </source>
</evidence>
<proteinExistence type="inferred from homology"/>
<dbReference type="InterPro" id="IPR058924">
    <property type="entry name" value="AGPR_dimerisation_dom"/>
</dbReference>
<comment type="similarity">
    <text evidence="4">In the N-terminal section; belongs to the acetylglutamate kinase family.</text>
</comment>
<dbReference type="SMART" id="SM00353">
    <property type="entry name" value="HLH"/>
    <property type="match status" value="1"/>
</dbReference>
<dbReference type="PANTHER" id="PTHR23342">
    <property type="entry name" value="N-ACETYLGLUTAMATE SYNTHASE"/>
    <property type="match status" value="1"/>
</dbReference>
<dbReference type="Pfam" id="PF01118">
    <property type="entry name" value="Semialdhyde_dh"/>
    <property type="match status" value="1"/>
</dbReference>
<keyword evidence="12" id="KW-0521">NADP</keyword>
<dbReference type="InterPro" id="IPR000706">
    <property type="entry name" value="AGPR_type-1"/>
</dbReference>
<feature type="compositionally biased region" description="Low complexity" evidence="17">
    <location>
        <begin position="1"/>
        <end position="18"/>
    </location>
</feature>
<dbReference type="PROSITE" id="PS50888">
    <property type="entry name" value="BHLH"/>
    <property type="match status" value="1"/>
</dbReference>
<dbReference type="InterPro" id="IPR036291">
    <property type="entry name" value="NAD(P)-bd_dom_sf"/>
</dbReference>
<dbReference type="SUPFAM" id="SSF55347">
    <property type="entry name" value="Glyceraldehyde-3-phosphate dehydrogenase-like, C-terminal domain"/>
    <property type="match status" value="1"/>
</dbReference>
<dbReference type="FunFam" id="3.40.1160.10:FF:000011">
    <property type="entry name" value="N-acetyl-gamma-glutamyl-phosphate reductase, variant"/>
    <property type="match status" value="1"/>
</dbReference>
<dbReference type="GO" id="GO:0070401">
    <property type="term" value="F:NADP+ binding"/>
    <property type="evidence" value="ECO:0007669"/>
    <property type="project" value="InterPro"/>
</dbReference>
<dbReference type="Proteomes" id="UP000658997">
    <property type="component" value="Unassembled WGS sequence"/>
</dbReference>
<evidence type="ECO:0000256" key="8">
    <source>
        <dbReference type="ARBA" id="ARBA00022679"/>
    </source>
</evidence>
<evidence type="ECO:0000256" key="9">
    <source>
        <dbReference type="ARBA" id="ARBA00022741"/>
    </source>
</evidence>
<dbReference type="GO" id="GO:0051287">
    <property type="term" value="F:NAD binding"/>
    <property type="evidence" value="ECO:0007669"/>
    <property type="project" value="InterPro"/>
</dbReference>
<comment type="pathway">
    <text evidence="3">Amino-acid biosynthesis; L-arginine biosynthesis; N(2)-acetyl-L-ornithine from L-glutamate: step 3/4.</text>
</comment>
<dbReference type="PANTHER" id="PTHR23342:SF0">
    <property type="entry name" value="N-ACETYLGLUTAMATE SYNTHASE, MITOCHONDRIAL"/>
    <property type="match status" value="1"/>
</dbReference>
<dbReference type="CDD" id="cd04252">
    <property type="entry name" value="AAK_NAGK-fArgBP"/>
    <property type="match status" value="1"/>
</dbReference>
<dbReference type="CDD" id="cd23936">
    <property type="entry name" value="AGPR_C_ARG5_6_like"/>
    <property type="match status" value="1"/>
</dbReference>
<dbReference type="InterPro" id="IPR000534">
    <property type="entry name" value="Semialdehyde_DH_NAD-bd"/>
</dbReference>
<evidence type="ECO:0000256" key="17">
    <source>
        <dbReference type="SAM" id="MobiDB-lite"/>
    </source>
</evidence>
<dbReference type="GO" id="GO:0006526">
    <property type="term" value="P:L-arginine biosynthetic process"/>
    <property type="evidence" value="ECO:0007669"/>
    <property type="project" value="UniProtKB-UniPathway"/>
</dbReference>
<dbReference type="EMBL" id="ULHB01000002">
    <property type="protein sequence ID" value="SYW74771.1"/>
    <property type="molecule type" value="Genomic_DNA"/>
</dbReference>
<evidence type="ECO:0000256" key="5">
    <source>
        <dbReference type="ARBA" id="ARBA00007239"/>
    </source>
</evidence>
<keyword evidence="9" id="KW-0547">Nucleotide-binding</keyword>
<keyword evidence="10" id="KW-0418">Kinase</keyword>
<dbReference type="SUPFAM" id="SSF53633">
    <property type="entry name" value="Carbamate kinase-like"/>
    <property type="match status" value="1"/>
</dbReference>
<evidence type="ECO:0000256" key="15">
    <source>
        <dbReference type="ARBA" id="ARBA00023128"/>
    </source>
</evidence>
<evidence type="ECO:0000313" key="20">
    <source>
        <dbReference type="EMBL" id="SYW74771.1"/>
    </source>
</evidence>
<protein>
    <submittedName>
        <fullName evidence="20">Probable ARG6 - n-acetyl-gamma-glutamyl-phosphate reductase</fullName>
    </submittedName>
</protein>
<keyword evidence="15" id="KW-0496">Mitochondrion</keyword>
<name>A0A8H8TQK9_9BASI</name>
<dbReference type="GO" id="GO:0003942">
    <property type="term" value="F:N-acetyl-gamma-glutamyl-phosphate reductase activity"/>
    <property type="evidence" value="ECO:0007669"/>
    <property type="project" value="InterPro"/>
</dbReference>
<dbReference type="Pfam" id="PF22698">
    <property type="entry name" value="Semialdhyde_dhC_1"/>
    <property type="match status" value="1"/>
</dbReference>
<feature type="compositionally biased region" description="Low complexity" evidence="17">
    <location>
        <begin position="227"/>
        <end position="242"/>
    </location>
</feature>
<dbReference type="InterPro" id="IPR011598">
    <property type="entry name" value="bHLH_dom"/>
</dbReference>
<sequence length="1350" mass="147691">MQSANTATADAQPTTAPAFQRPSGSGGGNKKGTSAERRATHNAIERARRKSLNGRFLQLAATLPSISDMRRPSKSIIVNKSLDFVADAMNREVIYRLKIDNMRQENMQLREQLNKFLTQAGLEPLAQPPVDELPVPLAEMRNKKRQNSFNAPGPLVDVYHLDDDDRLFTAGSEGEGGKTSPTSTTSGSSSIHASLASSMPTGVAGFTPISQNDNFGQQTNFLAAPASSVAASGTSPGTSSNSGDLGSRERSAGFEDAASHWIHPQAYVPGSAHGTNGAASTEHLTYAGIAFSSAGTNNALMAQSSPPHSVGNSDISAVPAVLAQNGESNMFSMDASNYMTFRNTQQLEQQQLQFQLQLQHHHHQQQRQQQQQAATYAQYNPSSFFEPAPLQRGTRHPAALKGSYHHLSSTSADDSTSLGSCIKTPSSYYFRFVLPHKIAATMGVLAAQRSSSRGLARAAVAQRWLSTTSRVATASTAATKVESSKARTASVPARRAYSSAAARENVYDRETITRLLYSLASRKEVERYLRIFSAADKFAVIKVGGAILTHQLEELALSLSFLHRIGLYPIVLHGAGPQLNELLEKEGVEPDYIDGIRITDAKTLKVARRIFLEENMRLVEKLESLGSRARPIPIGTFTAEYLDKDKYGLVGKINKVDKEPIESAIRAGCLPILTSLAVTNDGQILNVNADVAASELSKTLEPLKIVYLNEKGGLYHGKTKELMEVINLDEEYDDLMKEEWVKYGTKLKLREMKELLDHLPRSSSVAIISVDQLQKELFTDSGAGTLIRRGYKLYRKNSIEEVGAERIRQVLKENDEEIKDGRKSVAEFFSEISQHPYTVYGDEPFDCVAFVSQPQGEVPILQKLVTTRNGVLNGVNDNIWKQIRKDHKRLVWTSRADDDQRAWHYERADGSFTRNGRSLFYYGIHDVAEVETIVRNLEEKNRIERAYLPLKPAKPTAPSGTRAYSTMARPGLTSSRMMGGARRGYATAVERSGPIPSSTTDKKRVALIGARGYTGQSLIALLNNHPHIELSHVSSRELAGLPLKEYTKSQVKYTNIGVEDLKKLERGEGPGAPPDAYVMALPNGICKPFVEAVQEGGKNKPNGHGTIVDLSADYRFQNEWTYGLPEIYGRKQVQGAKLISNPGCYATNNQALIAPLLPVLDLSAGPTVFGVSGYSGAGTKASETPSGERKTVPKITPQDLAGGIRPYSLTDHIHEREAGHQLTKLLKANGQEGEVKVAFIPHVAHWFQGIISTLSAPLNKKMSSKEVKALYEEFFANEKLVKVQDKVPEIKDIEFQHGLKIGGFQVHSEGKRVVVVGVIDNLLKGAATQCLQNLNIALGYEETAGIPDLK</sequence>
<dbReference type="SMART" id="SM00859">
    <property type="entry name" value="Semialdhyde_dh"/>
    <property type="match status" value="1"/>
</dbReference>
<evidence type="ECO:0000256" key="7">
    <source>
        <dbReference type="ARBA" id="ARBA00022605"/>
    </source>
</evidence>
<accession>A0A8H8TQK9</accession>
<dbReference type="Pfam" id="PF04768">
    <property type="entry name" value="NAT"/>
    <property type="match status" value="1"/>
</dbReference>
<evidence type="ECO:0000259" key="19">
    <source>
        <dbReference type="PROSITE" id="PS51731"/>
    </source>
</evidence>
<feature type="region of interest" description="Disordered" evidence="17">
    <location>
        <begin position="1"/>
        <end position="40"/>
    </location>
</feature>
<keyword evidence="11" id="KW-0067">ATP-binding</keyword>
<dbReference type="Gene3D" id="3.40.50.720">
    <property type="entry name" value="NAD(P)-binding Rossmann-like Domain"/>
    <property type="match status" value="1"/>
</dbReference>
<dbReference type="Gene3D" id="3.40.630.30">
    <property type="match status" value="1"/>
</dbReference>
<dbReference type="GO" id="GO:0046983">
    <property type="term" value="F:protein dimerization activity"/>
    <property type="evidence" value="ECO:0007669"/>
    <property type="project" value="InterPro"/>
</dbReference>
<comment type="pathway">
    <text evidence="2">Amino-acid biosynthesis; L-arginine biosynthesis; N(2)-acetyl-L-ornithine from L-glutamate: step 2/4.</text>
</comment>
<dbReference type="InterPro" id="IPR001048">
    <property type="entry name" value="Asp/Glu/Uridylate_kinase"/>
</dbReference>
<dbReference type="InterPro" id="IPR041734">
    <property type="entry name" value="NAGK-fArgBP"/>
</dbReference>
<evidence type="ECO:0000313" key="21">
    <source>
        <dbReference type="Proteomes" id="UP000658997"/>
    </source>
</evidence>
<keyword evidence="13" id="KW-0809">Transit peptide</keyword>
<comment type="subcellular location">
    <subcellularLocation>
        <location evidence="1">Mitochondrion</location>
    </subcellularLocation>
</comment>
<feature type="region of interest" description="Disordered" evidence="17">
    <location>
        <begin position="227"/>
        <end position="253"/>
    </location>
</feature>
<keyword evidence="21" id="KW-1185">Reference proteome</keyword>
<feature type="region of interest" description="Disordered" evidence="17">
    <location>
        <begin position="167"/>
        <end position="194"/>
    </location>
</feature>
<dbReference type="FunFam" id="4.10.280.10:FF:000114">
    <property type="entry name" value="N-acetyl-gamma-glutamyl-phosphate partial"/>
    <property type="match status" value="1"/>
</dbReference>
<dbReference type="Pfam" id="PF00010">
    <property type="entry name" value="HLH"/>
    <property type="match status" value="1"/>
</dbReference>
<reference evidence="20" key="1">
    <citation type="submission" date="2018-08" db="EMBL/GenBank/DDBJ databases">
        <authorList>
            <person name="Guldener U."/>
        </authorList>
    </citation>
    <scope>NUCLEOTIDE SEQUENCE</scope>
    <source>
        <strain evidence="20">UB2</strain>
    </source>
</reference>
<evidence type="ECO:0000256" key="14">
    <source>
        <dbReference type="ARBA" id="ARBA00023002"/>
    </source>
</evidence>
<dbReference type="GO" id="GO:0005759">
    <property type="term" value="C:mitochondrial matrix"/>
    <property type="evidence" value="ECO:0007669"/>
    <property type="project" value="TreeGrafter"/>
</dbReference>
<dbReference type="NCBIfam" id="TIGR00761">
    <property type="entry name" value="argB"/>
    <property type="match status" value="1"/>
</dbReference>
<dbReference type="Gene3D" id="4.10.280.10">
    <property type="entry name" value="Helix-loop-helix DNA-binding domain"/>
    <property type="match status" value="1"/>
</dbReference>
<dbReference type="NCBIfam" id="TIGR01850">
    <property type="entry name" value="argC"/>
    <property type="match status" value="1"/>
</dbReference>
<dbReference type="FunFam" id="3.40.630.30:FF:000029">
    <property type="entry name" value="Bifunctional acetylglutamate kinase/N-acetyl-gamma-glutamyl-phosphate reductase"/>
    <property type="match status" value="1"/>
</dbReference>
<gene>
    <name evidence="20" type="ORF">UBRO2_00181</name>
</gene>
<keyword evidence="8" id="KW-0808">Transferase</keyword>
<dbReference type="PROSITE" id="PS51731">
    <property type="entry name" value="GNAT_NAGS"/>
    <property type="match status" value="1"/>
</dbReference>